<dbReference type="Proteomes" id="UP000004994">
    <property type="component" value="Chromosome 3"/>
</dbReference>
<reference evidence="1" key="2">
    <citation type="submission" date="2019-01" db="UniProtKB">
        <authorList>
            <consortium name="EnsemblPlants"/>
        </authorList>
    </citation>
    <scope>IDENTIFICATION</scope>
    <source>
        <strain evidence="1">cv. Heinz 1706</strain>
    </source>
</reference>
<evidence type="ECO:0000313" key="2">
    <source>
        <dbReference type="Proteomes" id="UP000004994"/>
    </source>
</evidence>
<reference evidence="1" key="1">
    <citation type="journal article" date="2012" name="Nature">
        <title>The tomato genome sequence provides insights into fleshy fruit evolution.</title>
        <authorList>
            <consortium name="Tomato Genome Consortium"/>
        </authorList>
    </citation>
    <scope>NUCLEOTIDE SEQUENCE [LARGE SCALE GENOMIC DNA]</scope>
    <source>
        <strain evidence="1">cv. Heinz 1706</strain>
    </source>
</reference>
<dbReference type="EnsemblPlants" id="Solyc03g095315.1.1">
    <property type="protein sequence ID" value="Solyc03g095315.1.1"/>
    <property type="gene ID" value="Solyc03g095315.1"/>
</dbReference>
<dbReference type="STRING" id="4081.A0A3Q7GBC6"/>
<dbReference type="InParanoid" id="A0A3Q7GBC6"/>
<sequence length="151" mass="17318">MERKIQISNVLTGHFDHLIIFAKHPLNYSWARGLGGSGSGRILKECLEKRAAQERTSGAEWDSGEGCSKTDVISKRLDRTQEPDRRQANFQNWKIHGLYWGSYKIHQPNVLRDSLKELLAWLSRGLITVNISHTFSLTEVRSYGLYYLSNP</sequence>
<name>A0A3Q7GBC6_SOLLC</name>
<accession>A0A3Q7GBC6</accession>
<dbReference type="AlphaFoldDB" id="A0A3Q7GBC6"/>
<evidence type="ECO:0000313" key="1">
    <source>
        <dbReference type="EnsemblPlants" id="Solyc03g095315.1.1"/>
    </source>
</evidence>
<dbReference type="Gramene" id="Solyc03g095315.1.1">
    <property type="protein sequence ID" value="Solyc03g095315.1.1"/>
    <property type="gene ID" value="Solyc03g095315.1"/>
</dbReference>
<organism evidence="1">
    <name type="scientific">Solanum lycopersicum</name>
    <name type="common">Tomato</name>
    <name type="synonym">Lycopersicon esculentum</name>
    <dbReference type="NCBI Taxonomy" id="4081"/>
    <lineage>
        <taxon>Eukaryota</taxon>
        <taxon>Viridiplantae</taxon>
        <taxon>Streptophyta</taxon>
        <taxon>Embryophyta</taxon>
        <taxon>Tracheophyta</taxon>
        <taxon>Spermatophyta</taxon>
        <taxon>Magnoliopsida</taxon>
        <taxon>eudicotyledons</taxon>
        <taxon>Gunneridae</taxon>
        <taxon>Pentapetalae</taxon>
        <taxon>asterids</taxon>
        <taxon>lamiids</taxon>
        <taxon>Solanales</taxon>
        <taxon>Solanaceae</taxon>
        <taxon>Solanoideae</taxon>
        <taxon>Solaneae</taxon>
        <taxon>Solanum</taxon>
        <taxon>Solanum subgen. Lycopersicon</taxon>
    </lineage>
</organism>
<proteinExistence type="predicted"/>
<protein>
    <submittedName>
        <fullName evidence="1">Uncharacterized protein</fullName>
    </submittedName>
</protein>
<keyword evidence="2" id="KW-1185">Reference proteome</keyword>